<dbReference type="GO" id="GO:0046872">
    <property type="term" value="F:metal ion binding"/>
    <property type="evidence" value="ECO:0007669"/>
    <property type="project" value="UniProtKB-KW"/>
</dbReference>
<name>A0A481YXH2_9VIRU</name>
<evidence type="ECO:0000259" key="4">
    <source>
        <dbReference type="PROSITE" id="PS51746"/>
    </source>
</evidence>
<evidence type="ECO:0000313" key="5">
    <source>
        <dbReference type="EMBL" id="QBK87932.1"/>
    </source>
</evidence>
<keyword evidence="3" id="KW-0904">Protein phosphatase</keyword>
<keyword evidence="1" id="KW-0479">Metal-binding</keyword>
<sequence length="333" mass="37237">MVMNCTSKRIPEVHCQVAKKNQRDYMEDRHLVAKLELPGKGTIDLVAVFDGHAGDEVAEELIKMFPEMLADKMDKLSNIDAPLSVTDALNDTFLAVDYKLYQGGGFTSGSTGVVALWPPNNYLYIGNLGDSRAVVWSGDHLIVETKDHKPQHEQERIKASGGFIEQGRVGGIMAVSRSFGDFKKDLKLLGKRYMGTKAPLSAQPDIYRVDLRDYPDQVRMVLASDGLWDVYSTREVMEFFNAHDDNGCANIITKAIERGSLDNITVMVIDIPRCQKARMPSDPLAELLRDAENAHKGKDWANWYAGYLLQHGVRIDPIKDGTTFKTSAYRPLQ</sequence>
<dbReference type="PROSITE" id="PS51746">
    <property type="entry name" value="PPM_2"/>
    <property type="match status" value="1"/>
</dbReference>
<protein>
    <submittedName>
        <fullName evidence="5">Protein phosphatase 2C</fullName>
    </submittedName>
</protein>
<keyword evidence="2" id="KW-0378">Hydrolase</keyword>
<dbReference type="EMBL" id="MK500371">
    <property type="protein sequence ID" value="QBK87932.1"/>
    <property type="molecule type" value="Genomic_DNA"/>
</dbReference>
<dbReference type="Pfam" id="PF00481">
    <property type="entry name" value="PP2C"/>
    <property type="match status" value="1"/>
</dbReference>
<gene>
    <name evidence="5" type="ORF">LCMAC202_02930</name>
</gene>
<organism evidence="5">
    <name type="scientific">Marseillevirus LCMAC202</name>
    <dbReference type="NCBI Taxonomy" id="2506606"/>
    <lineage>
        <taxon>Viruses</taxon>
        <taxon>Varidnaviria</taxon>
        <taxon>Bamfordvirae</taxon>
        <taxon>Nucleocytoviricota</taxon>
        <taxon>Megaviricetes</taxon>
        <taxon>Pimascovirales</taxon>
        <taxon>Pimascovirales incertae sedis</taxon>
        <taxon>Marseilleviridae</taxon>
    </lineage>
</organism>
<evidence type="ECO:0000256" key="2">
    <source>
        <dbReference type="ARBA" id="ARBA00022801"/>
    </source>
</evidence>
<dbReference type="PROSITE" id="PS01032">
    <property type="entry name" value="PPM_1"/>
    <property type="match status" value="1"/>
</dbReference>
<reference evidence="5" key="1">
    <citation type="journal article" date="2019" name="MBio">
        <title>Virus Genomes from Deep Sea Sediments Expand the Ocean Megavirome and Support Independent Origins of Viral Gigantism.</title>
        <authorList>
            <person name="Backstrom D."/>
            <person name="Yutin N."/>
            <person name="Jorgensen S.L."/>
            <person name="Dharamshi J."/>
            <person name="Homa F."/>
            <person name="Zaremba-Niedwiedzka K."/>
            <person name="Spang A."/>
            <person name="Wolf Y.I."/>
            <person name="Koonin E.V."/>
            <person name="Ettema T.J."/>
        </authorList>
    </citation>
    <scope>NUCLEOTIDE SEQUENCE</scope>
</reference>
<dbReference type="InterPro" id="IPR015655">
    <property type="entry name" value="PP2C"/>
</dbReference>
<accession>A0A481YXH2</accession>
<dbReference type="PANTHER" id="PTHR47992">
    <property type="entry name" value="PROTEIN PHOSPHATASE"/>
    <property type="match status" value="1"/>
</dbReference>
<dbReference type="InterPro" id="IPR001932">
    <property type="entry name" value="PPM-type_phosphatase-like_dom"/>
</dbReference>
<dbReference type="SUPFAM" id="SSF81606">
    <property type="entry name" value="PP2C-like"/>
    <property type="match status" value="1"/>
</dbReference>
<dbReference type="GO" id="GO:0004722">
    <property type="term" value="F:protein serine/threonine phosphatase activity"/>
    <property type="evidence" value="ECO:0007669"/>
    <property type="project" value="InterPro"/>
</dbReference>
<dbReference type="Gene3D" id="3.60.40.10">
    <property type="entry name" value="PPM-type phosphatase domain"/>
    <property type="match status" value="1"/>
</dbReference>
<proteinExistence type="predicted"/>
<dbReference type="CDD" id="cd00143">
    <property type="entry name" value="PP2Cc"/>
    <property type="match status" value="1"/>
</dbReference>
<feature type="domain" description="PPM-type phosphatase" evidence="4">
    <location>
        <begin position="9"/>
        <end position="271"/>
    </location>
</feature>
<evidence type="ECO:0000256" key="1">
    <source>
        <dbReference type="ARBA" id="ARBA00022723"/>
    </source>
</evidence>
<dbReference type="SMART" id="SM00332">
    <property type="entry name" value="PP2Cc"/>
    <property type="match status" value="1"/>
</dbReference>
<evidence type="ECO:0000256" key="3">
    <source>
        <dbReference type="ARBA" id="ARBA00022912"/>
    </source>
</evidence>
<dbReference type="InterPro" id="IPR000222">
    <property type="entry name" value="PP2C_BS"/>
</dbReference>
<dbReference type="InterPro" id="IPR036457">
    <property type="entry name" value="PPM-type-like_dom_sf"/>
</dbReference>